<dbReference type="GO" id="GO:0016491">
    <property type="term" value="F:oxidoreductase activity"/>
    <property type="evidence" value="ECO:0007669"/>
    <property type="project" value="UniProtKB-KW"/>
</dbReference>
<evidence type="ECO:0000256" key="4">
    <source>
        <dbReference type="ARBA" id="ARBA00023002"/>
    </source>
</evidence>
<accession>J4WKP9</accession>
<comment type="similarity">
    <text evidence="1">Belongs to the oxygen-dependent FAD-linked oxidoreductase family.</text>
</comment>
<dbReference type="Gene3D" id="3.30.43.10">
    <property type="entry name" value="Uridine Diphospho-n-acetylenolpyruvylglucosamine Reductase, domain 2"/>
    <property type="match status" value="1"/>
</dbReference>
<dbReference type="GeneID" id="19884196"/>
<keyword evidence="3" id="KW-0274">FAD</keyword>
<dbReference type="Gene3D" id="3.40.462.20">
    <property type="match status" value="1"/>
</dbReference>
<dbReference type="InterPro" id="IPR050416">
    <property type="entry name" value="FAD-linked_Oxidoreductase"/>
</dbReference>
<dbReference type="PROSITE" id="PS51387">
    <property type="entry name" value="FAD_PCMH"/>
    <property type="match status" value="1"/>
</dbReference>
<name>J4WKP9_BEAB2</name>
<gene>
    <name evidence="6" type="ORF">BBA_01184</name>
</gene>
<dbReference type="InterPro" id="IPR036318">
    <property type="entry name" value="FAD-bd_PCMH-like_sf"/>
</dbReference>
<sequence>MDASYDEIPLQVQVPVRVFSARCSPVVAVIYFDFCGKPAQIYVPAYKQKGLSSGYEVLREMLHLLAVDLEPKSHYCMPVQFIPIASQIEEMLRDFMLDHVPPPAPAIDWLGSYPLEWFLCMGRQQFVLTEDDRGRVFARRQSAATEAEELPPTKYLPPIPRDLPAIPTAHLKVAPMRCGKNRISGSITVDMGQAHHGAHTYTFVCMRELGARASAEGCHRAMAYQIQQLEMITHDCVHLGAEQRRNICIPEIRAYLYHEFALKPDRLPVGALFEELPKLVPLRSSNAPPEVFKECVLRICKTVEWLVDRGIGWGGSVPYHHKGHALLDAIVVDAFGRPWLMEGFTDTHEDKLLSDRVSVHMLRLEFGLLGTEPDTCGTIVCLCFCCLHAASASTLPKNLCGCPPAMMAEHLRATQARIVGNHVEIIFELNAKAFCLFIPPFRKQTLLPPYFTRTCNALVHLVLQATAGNWHLGVQKQISDSLASIPKPELLSVCRGKPEIPGFCFVQLYFGHAPRSCALQPNAYEEPVIRLSSDGFDLDSHALDREDRYFASQHATARVSNISANDVSVTVNTSISASRICGEVRRRDNTRYYCIVARDASVRGTRRWECPERRQLVVRQALQAACAADPDDDGCIRVPELLAYVHDEDMECERGVRLQRIMGALYRKIDGIALRLHINTPQRREPTAQVLADRLASMMASLHRRGFVWGGEHKDGQDSSVVVQEAKTLMDCLVLDKQGYPWLIDGFGAAYHEDVVRSDEKALASLLTQMNIEVTEPVEAFAHDQGLSGWPEQEMSSTTIGQPCCRVTVHKFGVNGYGRADFRLLLFWPYAVSTGEWVPGDIGEVVAISSVFAQLYALGLKVMIWSTVTALFDLVSLATTGPYIEGTCTRSDGALQWLASRLSKNSAISCLGQPLQLRNANRYWGEQFGKNASVVVYPATTKDVSRAVQAANWSKFGADFSIAGGAHSQINASSSYGFVLDMSWMNSSRLIRQFRDPAGGKPFAAVEYQGGANWGQVQSVTNGTGYTAIGARLASVGAGGFSLGGGIGFLAGAHGFATDRLVQMEVVLPSGQVVTATRTNKHSNLFWALQGGSGQFGIVTRFWQRAVVEPKQSTIAFYYIKDTDVLRLRRQVVEFFKTNKDPFSVVYYSFGYLPDNLNNPKPESYAKRTLLITAHFDDPTNPSQPDNKRAFQSLLDGIDVSHGIVIPTNHYSNLVFLGGAAYPYGYRRGFYGAQTSEIDVDYLAKVTDTFWKYVDTLIERGEKPYSASFVMQYMYPGLNGHLPKSDGDTAWPHARVGHQTLITPAYKHFENDMLTVAAVQELNHVTYAQQKKVGSFLANYPNYIAPGDSGCRVWGHNVKRLADIKQEYDPGCLIRNGRVFASHGCRMGGWANVFDDCA</sequence>
<dbReference type="InterPro" id="IPR016166">
    <property type="entry name" value="FAD-bd_PCMH"/>
</dbReference>
<evidence type="ECO:0000256" key="1">
    <source>
        <dbReference type="ARBA" id="ARBA00005466"/>
    </source>
</evidence>
<protein>
    <submittedName>
        <fullName evidence="6">FAD binding domain protein</fullName>
    </submittedName>
</protein>
<keyword evidence="2" id="KW-0285">Flavoprotein</keyword>
<dbReference type="InterPro" id="IPR016169">
    <property type="entry name" value="FAD-bd_PCMH_sub2"/>
</dbReference>
<keyword evidence="4" id="KW-0560">Oxidoreductase</keyword>
<dbReference type="SUPFAM" id="SSF56176">
    <property type="entry name" value="FAD-binding/transporter-associated domain-like"/>
    <property type="match status" value="1"/>
</dbReference>
<dbReference type="RefSeq" id="XP_008594503.1">
    <property type="nucleotide sequence ID" value="XM_008596281.1"/>
</dbReference>
<dbReference type="Gene3D" id="3.30.465.10">
    <property type="match status" value="1"/>
</dbReference>
<organism evidence="6 7">
    <name type="scientific">Beauveria bassiana (strain ARSEF 2860)</name>
    <name type="common">White muscardine disease fungus</name>
    <name type="synonym">Tritirachium shiotae</name>
    <dbReference type="NCBI Taxonomy" id="655819"/>
    <lineage>
        <taxon>Eukaryota</taxon>
        <taxon>Fungi</taxon>
        <taxon>Dikarya</taxon>
        <taxon>Ascomycota</taxon>
        <taxon>Pezizomycotina</taxon>
        <taxon>Sordariomycetes</taxon>
        <taxon>Hypocreomycetidae</taxon>
        <taxon>Hypocreales</taxon>
        <taxon>Cordycipitaceae</taxon>
        <taxon>Beauveria</taxon>
    </lineage>
</organism>
<dbReference type="GO" id="GO:0071949">
    <property type="term" value="F:FAD binding"/>
    <property type="evidence" value="ECO:0007669"/>
    <property type="project" value="InterPro"/>
</dbReference>
<dbReference type="HOGENOM" id="CLU_254485_0_0_1"/>
<feature type="domain" description="FAD-binding PCMH-type" evidence="5">
    <location>
        <begin position="928"/>
        <end position="1109"/>
    </location>
</feature>
<evidence type="ECO:0000313" key="7">
    <source>
        <dbReference type="Proteomes" id="UP000002762"/>
    </source>
</evidence>
<evidence type="ECO:0000313" key="6">
    <source>
        <dbReference type="EMBL" id="EJP70315.1"/>
    </source>
</evidence>
<keyword evidence="7" id="KW-1185">Reference proteome</keyword>
<dbReference type="InterPro" id="IPR016167">
    <property type="entry name" value="FAD-bd_PCMH_sub1"/>
</dbReference>
<dbReference type="Proteomes" id="UP000002762">
    <property type="component" value="Unassembled WGS sequence"/>
</dbReference>
<dbReference type="OrthoDB" id="415825at2759"/>
<proteinExistence type="inferred from homology"/>
<evidence type="ECO:0000256" key="3">
    <source>
        <dbReference type="ARBA" id="ARBA00022827"/>
    </source>
</evidence>
<dbReference type="InterPro" id="IPR006094">
    <property type="entry name" value="Oxid_FAD_bind_N"/>
</dbReference>
<dbReference type="InParanoid" id="J4WKP9"/>
<dbReference type="EMBL" id="JH725151">
    <property type="protein sequence ID" value="EJP70315.1"/>
    <property type="molecule type" value="Genomic_DNA"/>
</dbReference>
<dbReference type="PANTHER" id="PTHR42973:SF54">
    <property type="entry name" value="FAD-BINDING PCMH-TYPE DOMAIN-CONTAINING PROTEIN"/>
    <property type="match status" value="1"/>
</dbReference>
<dbReference type="Pfam" id="PF01565">
    <property type="entry name" value="FAD_binding_4"/>
    <property type="match status" value="1"/>
</dbReference>
<evidence type="ECO:0000256" key="2">
    <source>
        <dbReference type="ARBA" id="ARBA00022630"/>
    </source>
</evidence>
<evidence type="ECO:0000259" key="5">
    <source>
        <dbReference type="PROSITE" id="PS51387"/>
    </source>
</evidence>
<reference evidence="6 7" key="1">
    <citation type="journal article" date="2012" name="Sci. Rep.">
        <title>Genomic perspectives on the evolution of fungal entomopathogenicity in Beauveria bassiana.</title>
        <authorList>
            <person name="Xiao G."/>
            <person name="Ying S.H."/>
            <person name="Zheng P."/>
            <person name="Wang Z.L."/>
            <person name="Zhang S."/>
            <person name="Xie X.Q."/>
            <person name="Shang Y."/>
            <person name="St Leger R.J."/>
            <person name="Zhao G.P."/>
            <person name="Wang C."/>
            <person name="Feng M.G."/>
        </authorList>
    </citation>
    <scope>NUCLEOTIDE SEQUENCE [LARGE SCALE GENOMIC DNA]</scope>
    <source>
        <strain evidence="6 7">ARSEF 2860</strain>
    </source>
</reference>
<dbReference type="PANTHER" id="PTHR42973">
    <property type="entry name" value="BINDING OXIDOREDUCTASE, PUTATIVE (AFU_ORTHOLOGUE AFUA_1G17690)-RELATED"/>
    <property type="match status" value="1"/>
</dbReference>